<dbReference type="Proteomes" id="UP001237642">
    <property type="component" value="Unassembled WGS sequence"/>
</dbReference>
<dbReference type="PANTHER" id="PTHR31900">
    <property type="entry name" value="F-BOX/RNI SUPERFAMILY PROTEIN-RELATED"/>
    <property type="match status" value="1"/>
</dbReference>
<dbReference type="EMBL" id="JAUIZM010000006">
    <property type="protein sequence ID" value="KAK1378781.1"/>
    <property type="molecule type" value="Genomic_DNA"/>
</dbReference>
<proteinExistence type="predicted"/>
<organism evidence="1 2">
    <name type="scientific">Heracleum sosnowskyi</name>
    <dbReference type="NCBI Taxonomy" id="360622"/>
    <lineage>
        <taxon>Eukaryota</taxon>
        <taxon>Viridiplantae</taxon>
        <taxon>Streptophyta</taxon>
        <taxon>Embryophyta</taxon>
        <taxon>Tracheophyta</taxon>
        <taxon>Spermatophyta</taxon>
        <taxon>Magnoliopsida</taxon>
        <taxon>eudicotyledons</taxon>
        <taxon>Gunneridae</taxon>
        <taxon>Pentapetalae</taxon>
        <taxon>asterids</taxon>
        <taxon>campanulids</taxon>
        <taxon>Apiales</taxon>
        <taxon>Apiaceae</taxon>
        <taxon>Apioideae</taxon>
        <taxon>apioid superclade</taxon>
        <taxon>Tordylieae</taxon>
        <taxon>Tordyliinae</taxon>
        <taxon>Heracleum</taxon>
    </lineage>
</organism>
<keyword evidence="2" id="KW-1185">Reference proteome</keyword>
<protein>
    <submittedName>
        <fullName evidence="1">Uncharacterized protein</fullName>
    </submittedName>
</protein>
<evidence type="ECO:0000313" key="2">
    <source>
        <dbReference type="Proteomes" id="UP001237642"/>
    </source>
</evidence>
<reference evidence="1" key="1">
    <citation type="submission" date="2023-02" db="EMBL/GenBank/DDBJ databases">
        <title>Genome of toxic invasive species Heracleum sosnowskyi carries increased number of genes despite the absence of recent whole-genome duplications.</title>
        <authorList>
            <person name="Schelkunov M."/>
            <person name="Shtratnikova V."/>
            <person name="Makarenko M."/>
            <person name="Klepikova A."/>
            <person name="Omelchenko D."/>
            <person name="Novikova G."/>
            <person name="Obukhova E."/>
            <person name="Bogdanov V."/>
            <person name="Penin A."/>
            <person name="Logacheva M."/>
        </authorList>
    </citation>
    <scope>NUCLEOTIDE SEQUENCE</scope>
    <source>
        <strain evidence="1">Hsosn_3</strain>
        <tissue evidence="1">Leaf</tissue>
    </source>
</reference>
<reference evidence="1" key="2">
    <citation type="submission" date="2023-05" db="EMBL/GenBank/DDBJ databases">
        <authorList>
            <person name="Schelkunov M.I."/>
        </authorList>
    </citation>
    <scope>NUCLEOTIDE SEQUENCE</scope>
    <source>
        <strain evidence="1">Hsosn_3</strain>
        <tissue evidence="1">Leaf</tissue>
    </source>
</reference>
<accession>A0AAD8MMM1</accession>
<evidence type="ECO:0000313" key="1">
    <source>
        <dbReference type="EMBL" id="KAK1378781.1"/>
    </source>
</evidence>
<dbReference type="AlphaFoldDB" id="A0AAD8MMM1"/>
<dbReference type="PANTHER" id="PTHR31900:SF34">
    <property type="entry name" value="EMB|CAB62440.1-RELATED"/>
    <property type="match status" value="1"/>
</dbReference>
<dbReference type="InterPro" id="IPR050232">
    <property type="entry name" value="FBL13/AtMIF1-like"/>
</dbReference>
<name>A0AAD8MMM1_9APIA</name>
<comment type="caution">
    <text evidence="1">The sequence shown here is derived from an EMBL/GenBank/DDBJ whole genome shotgun (WGS) entry which is preliminary data.</text>
</comment>
<sequence length="187" mass="21075">MNICINIIVPALKRLTLRISQEDYYDVDFKILIDTPMLEYIYLGDDYLAAYSVTSLPSLVQATLDVGMEYYDEDYIGDDNRFVRAIELIRGVSNAKYLSVIDGTSAALDRADQVLPILHGVTYLELDDLPLAGLSLIPRFLKSAPKLKVIFVKIQPEVNDIEGFDRMLHCTALPNISKNPISLDQLF</sequence>
<gene>
    <name evidence="1" type="ORF">POM88_025525</name>
</gene>